<feature type="compositionally biased region" description="Basic and acidic residues" evidence="1">
    <location>
        <begin position="791"/>
        <end position="813"/>
    </location>
</feature>
<evidence type="ECO:0000256" key="2">
    <source>
        <dbReference type="SAM" id="Phobius"/>
    </source>
</evidence>
<evidence type="ECO:0000256" key="3">
    <source>
        <dbReference type="SAM" id="SignalP"/>
    </source>
</evidence>
<feature type="compositionally biased region" description="Basic and acidic residues" evidence="1">
    <location>
        <begin position="321"/>
        <end position="332"/>
    </location>
</feature>
<dbReference type="OMA" id="PKNYLED"/>
<dbReference type="AlphaFoldDB" id="A0A9W2ZMA5"/>
<proteinExistence type="predicted"/>
<gene>
    <name evidence="5" type="primary">LOC106055156</name>
</gene>
<feature type="transmembrane region" description="Helical" evidence="2">
    <location>
        <begin position="1138"/>
        <end position="1158"/>
    </location>
</feature>
<accession>A0A9W2ZMA5</accession>
<feature type="region of interest" description="Disordered" evidence="1">
    <location>
        <begin position="320"/>
        <end position="373"/>
    </location>
</feature>
<feature type="compositionally biased region" description="Basic and acidic residues" evidence="1">
    <location>
        <begin position="944"/>
        <end position="969"/>
    </location>
</feature>
<keyword evidence="2" id="KW-0812">Transmembrane</keyword>
<keyword evidence="2" id="KW-0472">Membrane</keyword>
<feature type="compositionally biased region" description="Basic and acidic residues" evidence="1">
    <location>
        <begin position="757"/>
        <end position="779"/>
    </location>
</feature>
<feature type="compositionally biased region" description="Polar residues" evidence="1">
    <location>
        <begin position="389"/>
        <end position="400"/>
    </location>
</feature>
<feature type="compositionally biased region" description="Basic and acidic residues" evidence="1">
    <location>
        <begin position="871"/>
        <end position="916"/>
    </location>
</feature>
<feature type="chain" id="PRO_5040963255" evidence="3">
    <location>
        <begin position="28"/>
        <end position="1189"/>
    </location>
</feature>
<keyword evidence="4" id="KW-1185">Reference proteome</keyword>
<feature type="compositionally biased region" description="Polar residues" evidence="1">
    <location>
        <begin position="265"/>
        <end position="276"/>
    </location>
</feature>
<evidence type="ECO:0000313" key="5">
    <source>
        <dbReference type="RefSeq" id="XP_055876074.1"/>
    </source>
</evidence>
<feature type="compositionally biased region" description="Basic and acidic residues" evidence="1">
    <location>
        <begin position="837"/>
        <end position="847"/>
    </location>
</feature>
<feature type="compositionally biased region" description="Basic and acidic residues" evidence="1">
    <location>
        <begin position="471"/>
        <end position="481"/>
    </location>
</feature>
<feature type="compositionally biased region" description="Basic and acidic residues" evidence="1">
    <location>
        <begin position="243"/>
        <end position="264"/>
    </location>
</feature>
<keyword evidence="2" id="KW-1133">Transmembrane helix</keyword>
<feature type="compositionally biased region" description="Basic and acidic residues" evidence="1">
    <location>
        <begin position="1085"/>
        <end position="1095"/>
    </location>
</feature>
<feature type="compositionally biased region" description="Acidic residues" evidence="1">
    <location>
        <begin position="1069"/>
        <end position="1084"/>
    </location>
</feature>
<sequence length="1189" mass="135597">MARMYFGFLNCLLFSVCLMACMDLMKAYPDTQNGVEVTPSLDLDNLDLDLDQEDNLDLNLEAEDSKTTKALPLTTGNPPKDLSLKLYNLDLDQPSIDDLGFDLFEKADKSSSINENRPEAKVEPDSNSPIKLNNITSKPEQDNINNDDIKVEYNETESIDLLDDLNLSKNVPESDLFLEEDDDNVELAEDDKVITTEKPSVDRENNSNYKTEAGKTEDLIKAKDEIGLSNLIAPEDEDKHYQYKDRQGAKGVRTSDKFREDDHLQNLSPSKQIQRSSNRKTLLKSQDDIIREGSQEHEDSKTLSIKNGNVLLKSKTANLEEESKLVPDKPDATDSNIESSKDKSPLPNNPDHDTISLSKEGTPVKEQGRKAKDGLLQKLSSLNEKNFLNQENENLKNQSQADKETVDQLETKHISVKAKGRKEADFGLALQDNVQDSQGTDRIDTNLPSLAKEEDKNSDSLKTLIVPPYRSNDRRLNERKSKLPSFSQKSKSKDNYTFQPNLPFVVDQQDYTFTDTKLLQYNRKKSENEYINKKVTLADDYKEESKGRVTTHFTSNSKELLADKFKSKQDFHISHKNSNERTNFGLPKINQNVKNSTIKSPLPDDDKLESLETETELSLSKENELQSKDRDNQILSETFDNELESKEMSTKSKLNELEGKLIETESPQLMDTDKERKKVNTQSAQTNEDEQGNDTEWPQPNNDKLKIKQIDNEAPQPNDDELESKPIDTKLPQLNDDKFKSKQIDNEAPQPNDDELESKPIDTELPQFKDDELESKQTDTETPQPNDDELESKPIDTELPQFKDDELESKQIDTESSQPNDVELESKQIDTETPQPNDDKLESKPIDTKLPQSNDDELESKQIDTESSQPNDDKLESKPIDTELLQSKDDELESKQIDTEAPHHNNDVLESKHIDTEAPQPDDVELESKQIDTKLPLSYDDDLESKQIDTKLPKPSDDEFESKDTDNKIVKLQLPGKESNRLDEKKDSFDSENEESPGEDIINRQLSSYKNNLNVSRSQENKNSYKGDIGNKPLEDENETEREGDDENYTDNNDDNEESKSDYVNREGEEVDETPEEDDHDIEPDEHYDTNKWFKPGNKEKVAADIDNTENVVDDFDEDEIRKQANFSKHPTAPSSMVLLYTWMIVAILIVVVGISTYQSRCKGLKFPFLSKKSSHGEDKKRLLDHEFV</sequence>
<feature type="region of interest" description="Disordered" evidence="1">
    <location>
        <begin position="110"/>
        <end position="144"/>
    </location>
</feature>
<organism evidence="4 5">
    <name type="scientific">Biomphalaria glabrata</name>
    <name type="common">Bloodfluke planorb</name>
    <name type="synonym">Freshwater snail</name>
    <dbReference type="NCBI Taxonomy" id="6526"/>
    <lineage>
        <taxon>Eukaryota</taxon>
        <taxon>Metazoa</taxon>
        <taxon>Spiralia</taxon>
        <taxon>Lophotrochozoa</taxon>
        <taxon>Mollusca</taxon>
        <taxon>Gastropoda</taxon>
        <taxon>Heterobranchia</taxon>
        <taxon>Euthyneura</taxon>
        <taxon>Panpulmonata</taxon>
        <taxon>Hygrophila</taxon>
        <taxon>Lymnaeoidea</taxon>
        <taxon>Planorbidae</taxon>
        <taxon>Biomphalaria</taxon>
    </lineage>
</organism>
<dbReference type="Proteomes" id="UP001165740">
    <property type="component" value="Chromosome 2"/>
</dbReference>
<dbReference type="RefSeq" id="XP_055876074.1">
    <property type="nucleotide sequence ID" value="XM_056020099.1"/>
</dbReference>
<feature type="compositionally biased region" description="Basic and acidic residues" evidence="1">
    <location>
        <begin position="978"/>
        <end position="989"/>
    </location>
</feature>
<feature type="compositionally biased region" description="Polar residues" evidence="1">
    <location>
        <begin position="589"/>
        <end position="599"/>
    </location>
</feature>
<feature type="compositionally biased region" description="Basic and acidic residues" evidence="1">
    <location>
        <begin position="643"/>
        <end position="663"/>
    </location>
</feature>
<keyword evidence="3" id="KW-0732">Signal</keyword>
<feature type="region of interest" description="Disordered" evidence="1">
    <location>
        <begin position="389"/>
        <end position="408"/>
    </location>
</feature>
<feature type="compositionally biased region" description="Basic and acidic residues" evidence="1">
    <location>
        <begin position="619"/>
        <end position="632"/>
    </location>
</feature>
<dbReference type="OrthoDB" id="6162751at2759"/>
<feature type="region of interest" description="Disordered" evidence="1">
    <location>
        <begin position="574"/>
        <end position="1095"/>
    </location>
</feature>
<feature type="compositionally biased region" description="Basic and acidic residues" evidence="1">
    <location>
        <begin position="1058"/>
        <end position="1068"/>
    </location>
</feature>
<feature type="compositionally biased region" description="Polar residues" evidence="1">
    <location>
        <begin position="125"/>
        <end position="144"/>
    </location>
</feature>
<feature type="compositionally biased region" description="Polar residues" evidence="1">
    <location>
        <begin position="1004"/>
        <end position="1018"/>
    </location>
</feature>
<feature type="compositionally biased region" description="Acidic residues" evidence="1">
    <location>
        <begin position="1036"/>
        <end position="1057"/>
    </location>
</feature>
<dbReference type="GeneID" id="106055156"/>
<protein>
    <submittedName>
        <fullName evidence="5">Titin homolog isoform X1</fullName>
    </submittedName>
</protein>
<feature type="region of interest" description="Disordered" evidence="1">
    <location>
        <begin position="431"/>
        <end position="494"/>
    </location>
</feature>
<feature type="compositionally biased region" description="Basic and acidic residues" evidence="1">
    <location>
        <begin position="735"/>
        <end position="745"/>
    </location>
</feature>
<feature type="signal peptide" evidence="3">
    <location>
        <begin position="1"/>
        <end position="27"/>
    </location>
</feature>
<feature type="region of interest" description="Disordered" evidence="1">
    <location>
        <begin position="243"/>
        <end position="283"/>
    </location>
</feature>
<reference evidence="5" key="1">
    <citation type="submission" date="2025-08" db="UniProtKB">
        <authorList>
            <consortium name="RefSeq"/>
        </authorList>
    </citation>
    <scope>IDENTIFICATION</scope>
</reference>
<feature type="compositionally biased region" description="Basic and acidic residues" evidence="1">
    <location>
        <begin position="362"/>
        <end position="373"/>
    </location>
</feature>
<evidence type="ECO:0000256" key="1">
    <source>
        <dbReference type="SAM" id="MobiDB-lite"/>
    </source>
</evidence>
<evidence type="ECO:0000313" key="4">
    <source>
        <dbReference type="Proteomes" id="UP001165740"/>
    </source>
</evidence>
<name>A0A9W2ZMA5_BIOGL</name>
<feature type="compositionally biased region" description="Polar residues" evidence="1">
    <location>
        <begin position="484"/>
        <end position="494"/>
    </location>
</feature>
<feature type="compositionally biased region" description="Basic and acidic residues" evidence="1">
    <location>
        <begin position="339"/>
        <end position="354"/>
    </location>
</feature>